<organism evidence="1 2">
    <name type="scientific">Agrobacterium tumefaciens str. Kerr 14</name>
    <dbReference type="NCBI Taxonomy" id="1183424"/>
    <lineage>
        <taxon>Bacteria</taxon>
        <taxon>Pseudomonadati</taxon>
        <taxon>Pseudomonadota</taxon>
        <taxon>Alphaproteobacteria</taxon>
        <taxon>Hyphomicrobiales</taxon>
        <taxon>Rhizobiaceae</taxon>
        <taxon>Rhizobium/Agrobacterium group</taxon>
        <taxon>Agrobacterium</taxon>
        <taxon>Agrobacterium tumefaciens complex</taxon>
    </lineage>
</organism>
<dbReference type="AlphaFoldDB" id="A0A1S7NM40"/>
<evidence type="ECO:0000313" key="1">
    <source>
        <dbReference type="EMBL" id="CUX09021.1"/>
    </source>
</evidence>
<proteinExistence type="predicted"/>
<reference evidence="1 2" key="1">
    <citation type="submission" date="2016-01" db="EMBL/GenBank/DDBJ databases">
        <authorList>
            <person name="Oliw E.H."/>
        </authorList>
    </citation>
    <scope>NUCLEOTIDE SEQUENCE [LARGE SCALE GENOMIC DNA]</scope>
    <source>
        <strain evidence="1 2">Kerr 14</strain>
    </source>
</reference>
<name>A0A1S7NM40_AGRTU</name>
<dbReference type="Proteomes" id="UP000191897">
    <property type="component" value="Unassembled WGS sequence"/>
</dbReference>
<gene>
    <name evidence="1" type="ORF">AGR4C_Cc100113</name>
</gene>
<sequence length="142" mass="15001">MRACSIGTGNGRDGSLCGNCPTIFWRISALRGMRPSTRPQNRDFSPGPPSRFDFLSESGAFFPRRHQAIRQPATPLPTGAGGFFYWLAESLFAKSTSTLQGFLAPGTSVSLIPVLVTGIQPMRVCAAEGLPSAQGLGLAGSL</sequence>
<dbReference type="EMBL" id="FBWC01000002">
    <property type="protein sequence ID" value="CUX09021.1"/>
    <property type="molecule type" value="Genomic_DNA"/>
</dbReference>
<protein>
    <submittedName>
        <fullName evidence="1">Uncharacterized protein</fullName>
    </submittedName>
</protein>
<evidence type="ECO:0000313" key="2">
    <source>
        <dbReference type="Proteomes" id="UP000191897"/>
    </source>
</evidence>
<accession>A0A1S7NM40</accession>